<dbReference type="InterPro" id="IPR052380">
    <property type="entry name" value="Viral_DNA_packaging_terminase"/>
</dbReference>
<dbReference type="PANTHER" id="PTHR39184">
    <property type="match status" value="1"/>
</dbReference>
<dbReference type="InterPro" id="IPR027417">
    <property type="entry name" value="P-loop_NTPase"/>
</dbReference>
<dbReference type="InterPro" id="IPR035412">
    <property type="entry name" value="Terminase_L_N"/>
</dbReference>
<dbReference type="Pfam" id="PF04466">
    <property type="entry name" value="Terminase_3"/>
    <property type="match status" value="1"/>
</dbReference>
<sequence length="423" mass="49376">MSEPIKLTVTKRTFNEAYLPYMYNQPEGQHRTMVFYGGAGSGKSKFVVQNAILKGLSERRKFLVLRKVDNTIRDSIFQEFLVCLEEWNILDFCEVKASYMTIKLPNKTEFIFKGLEDPERIKSIQGLTDIIMEEATEFTREDYDQLQTRLRHPTARHQQVFVMYNPASKDNWVYQYFHNPATKRPKGSKVVCTTYKDNRFLPKAYLDHLQDLKNTNPVYYEIYALGKFASLGKRIYTNWKIDSEFKPNQLVKQGYEPRFGVDFGFSNDPTVILSTLVSEADRVIYVFDEFVKTGMIAPEIFDVIKRKKLTHQLIYADSANLETIEQIRRLGARKIKPVKKGRNTVLHGIQYLQGYTIYVHPRCQNTIKELENYEWKPSKGSDDYENVPKQNGFDHCMDALRYAVNDLIPRNKIRTINKSVLGL</sequence>
<evidence type="ECO:0000313" key="4">
    <source>
        <dbReference type="Proteomes" id="UP000827296"/>
    </source>
</evidence>
<reference evidence="3 4" key="1">
    <citation type="journal article" date="2022" name="Viruses">
        <title>Two Novel Lytic Bacteriophages Infecting Enterococcus spp. Are Promising Candidates for Targeted Antibacterial Therapy.</title>
        <authorList>
            <person name="Tkachev P.V."/>
            <person name="Pchelin I.M."/>
            <person name="Azarov D.V."/>
            <person name="Gorshkov A.N."/>
            <person name="Shamova O.V."/>
            <person name="Dmitriev A.V."/>
            <person name="Goncharov A.E."/>
        </authorList>
    </citation>
    <scope>NUCLEOTIDE SEQUENCE [LARGE SCALE GENOMIC DNA]</scope>
</reference>
<feature type="domain" description="Phage terminase large subunit N-terminal" evidence="1">
    <location>
        <begin position="30"/>
        <end position="227"/>
    </location>
</feature>
<organism evidence="3 4">
    <name type="scientific">Enterococcus phage SSsP-1</name>
    <dbReference type="NCBI Taxonomy" id="2859527"/>
    <lineage>
        <taxon>Viruses</taxon>
        <taxon>Duplodnaviria</taxon>
        <taxon>Heunggongvirae</taxon>
        <taxon>Uroviricota</taxon>
        <taxon>Caudoviricetes</taxon>
        <taxon>Saphexavirus</taxon>
        <taxon>Saphexavirus SSsP1</taxon>
    </lineage>
</organism>
<dbReference type="EMBL" id="MZ333457">
    <property type="protein sequence ID" value="QYI86610.1"/>
    <property type="molecule type" value="Genomic_DNA"/>
</dbReference>
<dbReference type="Gene3D" id="3.40.50.300">
    <property type="entry name" value="P-loop containing nucleotide triphosphate hydrolases"/>
    <property type="match status" value="1"/>
</dbReference>
<dbReference type="NCBIfam" id="TIGR01547">
    <property type="entry name" value="phage_term_2"/>
    <property type="match status" value="1"/>
</dbReference>
<dbReference type="PANTHER" id="PTHR39184:SF1">
    <property type="entry name" value="PBSX PHAGE TERMINASE LARGE SUBUNIT"/>
    <property type="match status" value="1"/>
</dbReference>
<evidence type="ECO:0000313" key="3">
    <source>
        <dbReference type="EMBL" id="QYI86610.1"/>
    </source>
</evidence>
<evidence type="ECO:0000259" key="1">
    <source>
        <dbReference type="Pfam" id="PF04466"/>
    </source>
</evidence>
<dbReference type="InterPro" id="IPR035413">
    <property type="entry name" value="Terminase_L_C"/>
</dbReference>
<dbReference type="Pfam" id="PF17288">
    <property type="entry name" value="Terminase_3C"/>
    <property type="match status" value="1"/>
</dbReference>
<accession>A0AAE7WEA8</accession>
<name>A0AAE7WEA8_9CAUD</name>
<protein>
    <submittedName>
        <fullName evidence="3">Terminase large subunit</fullName>
    </submittedName>
</protein>
<proteinExistence type="predicted"/>
<dbReference type="Proteomes" id="UP000827296">
    <property type="component" value="Segment"/>
</dbReference>
<evidence type="ECO:0000259" key="2">
    <source>
        <dbReference type="Pfam" id="PF17288"/>
    </source>
</evidence>
<feature type="domain" description="Phage terminase large subunit C-terminal" evidence="2">
    <location>
        <begin position="262"/>
        <end position="406"/>
    </location>
</feature>
<dbReference type="InterPro" id="IPR006437">
    <property type="entry name" value="Phage_terminase_lsu"/>
</dbReference>
<keyword evidence="4" id="KW-1185">Reference proteome</keyword>
<dbReference type="Gene3D" id="3.30.420.280">
    <property type="match status" value="1"/>
</dbReference>